<keyword evidence="2" id="KW-1185">Reference proteome</keyword>
<name>A0A417Y7C4_9ACTN</name>
<proteinExistence type="predicted"/>
<protein>
    <submittedName>
        <fullName evidence="1">DUF3107 domain-containing protein</fullName>
    </submittedName>
</protein>
<reference evidence="1 2" key="1">
    <citation type="submission" date="2018-09" db="EMBL/GenBank/DDBJ databases">
        <title>Genome sequencing of Nocardioides immobilis CCTCC AB 2017083 for comparison to Nocardioides silvaticus.</title>
        <authorList>
            <person name="Li C."/>
            <person name="Wang G."/>
        </authorList>
    </citation>
    <scope>NUCLEOTIDE SEQUENCE [LARGE SCALE GENOMIC DNA]</scope>
    <source>
        <strain evidence="1 2">CCTCC AB 2017083</strain>
    </source>
</reference>
<sequence length="73" mass="7683">MEVKIGVQNAARELTVETDESSDAIEKLVTDAIAKGGVVVLTDSKGQRTVVPADKLAYVHIGRSVAGQVGFRS</sequence>
<dbReference type="EMBL" id="QXGH01000009">
    <property type="protein sequence ID" value="RHW28638.1"/>
    <property type="molecule type" value="Genomic_DNA"/>
</dbReference>
<dbReference type="Proteomes" id="UP000283644">
    <property type="component" value="Unassembled WGS sequence"/>
</dbReference>
<accession>A0A417Y7C4</accession>
<gene>
    <name evidence="1" type="ORF">D0Z08_01920</name>
</gene>
<dbReference type="OrthoDB" id="3268468at2"/>
<dbReference type="RefSeq" id="WP_118922077.1">
    <property type="nucleotide sequence ID" value="NZ_QXGH01000009.1"/>
</dbReference>
<dbReference type="InterPro" id="IPR021456">
    <property type="entry name" value="DUF3107"/>
</dbReference>
<dbReference type="Pfam" id="PF11305">
    <property type="entry name" value="DUF3107"/>
    <property type="match status" value="1"/>
</dbReference>
<dbReference type="AlphaFoldDB" id="A0A417Y7C4"/>
<evidence type="ECO:0000313" key="2">
    <source>
        <dbReference type="Proteomes" id="UP000283644"/>
    </source>
</evidence>
<evidence type="ECO:0000313" key="1">
    <source>
        <dbReference type="EMBL" id="RHW28638.1"/>
    </source>
</evidence>
<comment type="caution">
    <text evidence="1">The sequence shown here is derived from an EMBL/GenBank/DDBJ whole genome shotgun (WGS) entry which is preliminary data.</text>
</comment>
<organism evidence="1 2">
    <name type="scientific">Nocardioides immobilis</name>
    <dbReference type="NCBI Taxonomy" id="2049295"/>
    <lineage>
        <taxon>Bacteria</taxon>
        <taxon>Bacillati</taxon>
        <taxon>Actinomycetota</taxon>
        <taxon>Actinomycetes</taxon>
        <taxon>Propionibacteriales</taxon>
        <taxon>Nocardioidaceae</taxon>
        <taxon>Nocardioides</taxon>
    </lineage>
</organism>